<dbReference type="AlphaFoldDB" id="A0AAN9SKU7"/>
<feature type="region of interest" description="Disordered" evidence="6">
    <location>
        <begin position="251"/>
        <end position="280"/>
    </location>
</feature>
<keyword evidence="2" id="KW-0479">Metal-binding</keyword>
<evidence type="ECO:0000313" key="8">
    <source>
        <dbReference type="EMBL" id="KAK7397225.1"/>
    </source>
</evidence>
<evidence type="ECO:0000313" key="9">
    <source>
        <dbReference type="Proteomes" id="UP001386955"/>
    </source>
</evidence>
<dbReference type="InterPro" id="IPR006121">
    <property type="entry name" value="HMA_dom"/>
</dbReference>
<sequence>MLRSKSSCPEKYVMLGIRDIKIGCVLKVNIHCGGCEEKVKKLLQKIDGVYCVRIDADEGKVVVAGDVDPGMLVKKLKRGGKHAEIWGGQKGGMMYNQKHPIKAQFQNMQGKDNKYQNDMGQKRGQVAHFPNIKGAQVLPAKEHKSVKFNLPEENLDASDDGYDDSFYGEEERGFGHGQRHRMGVPGINDSHKDNGVGGRKINTSIKKRDVVDEAMLMKGKGGNKKSDGGLLGRFLSFGKKNKKVELEEATYTNKRKNAGNKKGKEGKLEGRGNNNSKNDFDFYDTSPRLKNAQNAHVGNIPVMNGLDEYHQGVQMQHAPYNNLQQQQYMGNGMTMNQHQQANMYPTSMLYGTPHPYMNYMPPPPMPTHPMADPITHTFSDENVESCSIM</sequence>
<dbReference type="InterPro" id="IPR036163">
    <property type="entry name" value="HMA_dom_sf"/>
</dbReference>
<dbReference type="PANTHER" id="PTHR45868:SF83">
    <property type="entry name" value="HEAVY METAL-ASSOCIATED ISOPRENYLATED PLANT PROTEIN 33"/>
    <property type="match status" value="1"/>
</dbReference>
<evidence type="ECO:0000259" key="7">
    <source>
        <dbReference type="PROSITE" id="PS50846"/>
    </source>
</evidence>
<gene>
    <name evidence="8" type="ORF">VNO78_18392</name>
</gene>
<dbReference type="PANTHER" id="PTHR45868">
    <property type="entry name" value="HEAVY METAL-ASSOCIATED ISOPRENYLATED PLANT PROTEIN 33-RELATED"/>
    <property type="match status" value="1"/>
</dbReference>
<dbReference type="PROSITE" id="PS50846">
    <property type="entry name" value="HMA_2"/>
    <property type="match status" value="1"/>
</dbReference>
<evidence type="ECO:0000256" key="5">
    <source>
        <dbReference type="ARBA" id="ARBA00024045"/>
    </source>
</evidence>
<keyword evidence="4" id="KW-0636">Prenylation</keyword>
<evidence type="ECO:0000256" key="4">
    <source>
        <dbReference type="ARBA" id="ARBA00023289"/>
    </source>
</evidence>
<dbReference type="Proteomes" id="UP001386955">
    <property type="component" value="Unassembled WGS sequence"/>
</dbReference>
<feature type="domain" description="HMA" evidence="7">
    <location>
        <begin position="21"/>
        <end position="84"/>
    </location>
</feature>
<evidence type="ECO:0000256" key="6">
    <source>
        <dbReference type="SAM" id="MobiDB-lite"/>
    </source>
</evidence>
<feature type="region of interest" description="Disordered" evidence="6">
    <location>
        <begin position="173"/>
        <end position="200"/>
    </location>
</feature>
<protein>
    <recommendedName>
        <fullName evidence="7">HMA domain-containing protein</fullName>
    </recommendedName>
</protein>
<proteinExistence type="inferred from homology"/>
<name>A0AAN9SKU7_PSOTE</name>
<dbReference type="EMBL" id="JAYMYS010000004">
    <property type="protein sequence ID" value="KAK7397225.1"/>
    <property type="molecule type" value="Genomic_DNA"/>
</dbReference>
<dbReference type="SUPFAM" id="SSF55008">
    <property type="entry name" value="HMA, heavy metal-associated domain"/>
    <property type="match status" value="1"/>
</dbReference>
<accession>A0AAN9SKU7</accession>
<dbReference type="CDD" id="cd00371">
    <property type="entry name" value="HMA"/>
    <property type="match status" value="1"/>
</dbReference>
<comment type="caution">
    <text evidence="8">The sequence shown here is derived from an EMBL/GenBank/DDBJ whole genome shotgun (WGS) entry which is preliminary data.</text>
</comment>
<organism evidence="8 9">
    <name type="scientific">Psophocarpus tetragonolobus</name>
    <name type="common">Winged bean</name>
    <name type="synonym">Dolichos tetragonolobus</name>
    <dbReference type="NCBI Taxonomy" id="3891"/>
    <lineage>
        <taxon>Eukaryota</taxon>
        <taxon>Viridiplantae</taxon>
        <taxon>Streptophyta</taxon>
        <taxon>Embryophyta</taxon>
        <taxon>Tracheophyta</taxon>
        <taxon>Spermatophyta</taxon>
        <taxon>Magnoliopsida</taxon>
        <taxon>eudicotyledons</taxon>
        <taxon>Gunneridae</taxon>
        <taxon>Pentapetalae</taxon>
        <taxon>rosids</taxon>
        <taxon>fabids</taxon>
        <taxon>Fabales</taxon>
        <taxon>Fabaceae</taxon>
        <taxon>Papilionoideae</taxon>
        <taxon>50 kb inversion clade</taxon>
        <taxon>NPAAA clade</taxon>
        <taxon>indigoferoid/millettioid clade</taxon>
        <taxon>Phaseoleae</taxon>
        <taxon>Psophocarpus</taxon>
    </lineage>
</organism>
<reference evidence="8 9" key="1">
    <citation type="submission" date="2024-01" db="EMBL/GenBank/DDBJ databases">
        <title>The genomes of 5 underutilized Papilionoideae crops provide insights into root nodulation and disease resistanc.</title>
        <authorList>
            <person name="Jiang F."/>
        </authorList>
    </citation>
    <scope>NUCLEOTIDE SEQUENCE [LARGE SCALE GENOMIC DNA]</scope>
    <source>
        <strain evidence="8">DUOXIRENSHENG_FW03</strain>
        <tissue evidence="8">Leaves</tissue>
    </source>
</reference>
<keyword evidence="9" id="KW-1185">Reference proteome</keyword>
<dbReference type="GO" id="GO:0046872">
    <property type="term" value="F:metal ion binding"/>
    <property type="evidence" value="ECO:0007669"/>
    <property type="project" value="UniProtKB-KW"/>
</dbReference>
<keyword evidence="1" id="KW-0488">Methylation</keyword>
<evidence type="ECO:0000256" key="1">
    <source>
        <dbReference type="ARBA" id="ARBA00022481"/>
    </source>
</evidence>
<comment type="similarity">
    <text evidence="5">Belongs to the HIPP family.</text>
</comment>
<dbReference type="Pfam" id="PF00403">
    <property type="entry name" value="HMA"/>
    <property type="match status" value="1"/>
</dbReference>
<evidence type="ECO:0000256" key="2">
    <source>
        <dbReference type="ARBA" id="ARBA00022723"/>
    </source>
</evidence>
<dbReference type="Gene3D" id="3.30.70.100">
    <property type="match status" value="1"/>
</dbReference>
<evidence type="ECO:0000256" key="3">
    <source>
        <dbReference type="ARBA" id="ARBA00023288"/>
    </source>
</evidence>
<keyword evidence="3" id="KW-0449">Lipoprotein</keyword>